<reference evidence="7" key="2">
    <citation type="submission" date="2020-09" db="EMBL/GenBank/DDBJ databases">
        <authorList>
            <person name="Sun Q."/>
            <person name="Zhou Y."/>
        </authorList>
    </citation>
    <scope>NUCLEOTIDE SEQUENCE</scope>
    <source>
        <strain evidence="7">CGMCC 1.12813</strain>
    </source>
</reference>
<evidence type="ECO:0000256" key="2">
    <source>
        <dbReference type="ARBA" id="ARBA00023186"/>
    </source>
</evidence>
<dbReference type="GO" id="GO:0051087">
    <property type="term" value="F:protein-folding chaperone binding"/>
    <property type="evidence" value="ECO:0007669"/>
    <property type="project" value="InterPro"/>
</dbReference>
<keyword evidence="8" id="KW-1185">Reference proteome</keyword>
<feature type="compositionally biased region" description="Acidic residues" evidence="6">
    <location>
        <begin position="33"/>
        <end position="43"/>
    </location>
</feature>
<protein>
    <recommendedName>
        <fullName evidence="3 4">Protein GrpE</fullName>
    </recommendedName>
    <alternativeName>
        <fullName evidence="3">HSP-70 cofactor</fullName>
    </alternativeName>
</protein>
<dbReference type="EMBL" id="BMGB01000001">
    <property type="protein sequence ID" value="GGB09278.1"/>
    <property type="molecule type" value="Genomic_DNA"/>
</dbReference>
<dbReference type="HAMAP" id="MF_01151">
    <property type="entry name" value="GrpE"/>
    <property type="match status" value="1"/>
</dbReference>
<keyword evidence="3 4" id="KW-0346">Stress response</keyword>
<name>A0A916SNT9_9MICO</name>
<accession>A0A916SNT9</accession>
<sequence length="203" mass="21918">MSPDKNKRDDNEKPEAAKASGSPESSEETPVVDGEEVVVEPEAADVTVETETLSEEDAALLDLAAVDLVSEMRSDMLRAQAELVNFRTRVERDRVANRESVIAEVIRSLLPALDDLTRAEKHGDLVGSPLELVAAKLHAAFERYGLRSVGEKGEVFDPHFHEAVVQLPTPGATAQTVADVIEPGYALGERLIRAAKVAVSVPE</sequence>
<evidence type="ECO:0000256" key="3">
    <source>
        <dbReference type="HAMAP-Rule" id="MF_01151"/>
    </source>
</evidence>
<comment type="subcellular location">
    <subcellularLocation>
        <location evidence="3">Cytoplasm</location>
    </subcellularLocation>
</comment>
<dbReference type="Gene3D" id="2.30.22.10">
    <property type="entry name" value="Head domain of nucleotide exchange factor GrpE"/>
    <property type="match status" value="1"/>
</dbReference>
<dbReference type="InterPro" id="IPR013805">
    <property type="entry name" value="GrpE_CC"/>
</dbReference>
<dbReference type="Proteomes" id="UP000606922">
    <property type="component" value="Unassembled WGS sequence"/>
</dbReference>
<evidence type="ECO:0000256" key="5">
    <source>
        <dbReference type="RuleBase" id="RU004478"/>
    </source>
</evidence>
<dbReference type="PROSITE" id="PS01071">
    <property type="entry name" value="GRPE"/>
    <property type="match status" value="1"/>
</dbReference>
<dbReference type="CDD" id="cd00446">
    <property type="entry name" value="GrpE"/>
    <property type="match status" value="1"/>
</dbReference>
<comment type="function">
    <text evidence="3 4">Participates actively in the response to hyperosmotic and heat shock by preventing the aggregation of stress-denatured proteins, in association with DnaK and GrpE. It is the nucleotide exchange factor for DnaK and may function as a thermosensor. Unfolded proteins bind initially to DnaJ; upon interaction with the DnaJ-bound protein, DnaK hydrolyzes its bound ATP, resulting in the formation of a stable complex. GrpE releases ADP from DnaK; ATP binding to DnaK triggers the release of the substrate protein, thus completing the reaction cycle. Several rounds of ATP-dependent interactions between DnaJ, DnaK and GrpE are required for fully efficient folding.</text>
</comment>
<evidence type="ECO:0000256" key="1">
    <source>
        <dbReference type="ARBA" id="ARBA00009054"/>
    </source>
</evidence>
<dbReference type="PANTHER" id="PTHR21237">
    <property type="entry name" value="GRPE PROTEIN"/>
    <property type="match status" value="1"/>
</dbReference>
<evidence type="ECO:0000256" key="6">
    <source>
        <dbReference type="SAM" id="MobiDB-lite"/>
    </source>
</evidence>
<dbReference type="AlphaFoldDB" id="A0A916SNT9"/>
<dbReference type="SUPFAM" id="SSF51064">
    <property type="entry name" value="Head domain of nucleotide exchange factor GrpE"/>
    <property type="match status" value="1"/>
</dbReference>
<dbReference type="Pfam" id="PF01025">
    <property type="entry name" value="GrpE"/>
    <property type="match status" value="1"/>
</dbReference>
<comment type="similarity">
    <text evidence="1 3 5">Belongs to the GrpE family.</text>
</comment>
<keyword evidence="2 3" id="KW-0143">Chaperone</keyword>
<feature type="compositionally biased region" description="Basic and acidic residues" evidence="6">
    <location>
        <begin position="1"/>
        <end position="16"/>
    </location>
</feature>
<dbReference type="RefSeq" id="WP_188510897.1">
    <property type="nucleotide sequence ID" value="NZ_BMGB01000001.1"/>
</dbReference>
<dbReference type="GO" id="GO:0000774">
    <property type="term" value="F:adenyl-nucleotide exchange factor activity"/>
    <property type="evidence" value="ECO:0007669"/>
    <property type="project" value="InterPro"/>
</dbReference>
<evidence type="ECO:0000313" key="8">
    <source>
        <dbReference type="Proteomes" id="UP000606922"/>
    </source>
</evidence>
<dbReference type="GO" id="GO:0042803">
    <property type="term" value="F:protein homodimerization activity"/>
    <property type="evidence" value="ECO:0007669"/>
    <property type="project" value="InterPro"/>
</dbReference>
<dbReference type="InterPro" id="IPR009012">
    <property type="entry name" value="GrpE_head"/>
</dbReference>
<reference evidence="7" key="1">
    <citation type="journal article" date="2014" name="Int. J. Syst. Evol. Microbiol.">
        <title>Complete genome sequence of Corynebacterium casei LMG S-19264T (=DSM 44701T), isolated from a smear-ripened cheese.</title>
        <authorList>
            <consortium name="US DOE Joint Genome Institute (JGI-PGF)"/>
            <person name="Walter F."/>
            <person name="Albersmeier A."/>
            <person name="Kalinowski J."/>
            <person name="Ruckert C."/>
        </authorList>
    </citation>
    <scope>NUCLEOTIDE SEQUENCE</scope>
    <source>
        <strain evidence="7">CGMCC 1.12813</strain>
    </source>
</reference>
<evidence type="ECO:0000313" key="7">
    <source>
        <dbReference type="EMBL" id="GGB09278.1"/>
    </source>
</evidence>
<dbReference type="InterPro" id="IPR000740">
    <property type="entry name" value="GrpE"/>
</dbReference>
<keyword evidence="3" id="KW-0963">Cytoplasm</keyword>
<comment type="subunit">
    <text evidence="3">Homodimer.</text>
</comment>
<organism evidence="7 8">
    <name type="scientific">Conyzicola nivalis</name>
    <dbReference type="NCBI Taxonomy" id="1477021"/>
    <lineage>
        <taxon>Bacteria</taxon>
        <taxon>Bacillati</taxon>
        <taxon>Actinomycetota</taxon>
        <taxon>Actinomycetes</taxon>
        <taxon>Micrococcales</taxon>
        <taxon>Microbacteriaceae</taxon>
        <taxon>Conyzicola</taxon>
    </lineage>
</organism>
<comment type="caution">
    <text evidence="7">The sequence shown here is derived from an EMBL/GenBank/DDBJ whole genome shotgun (WGS) entry which is preliminary data.</text>
</comment>
<dbReference type="GO" id="GO:0005737">
    <property type="term" value="C:cytoplasm"/>
    <property type="evidence" value="ECO:0007669"/>
    <property type="project" value="UniProtKB-SubCell"/>
</dbReference>
<dbReference type="GO" id="GO:0051082">
    <property type="term" value="F:unfolded protein binding"/>
    <property type="evidence" value="ECO:0007669"/>
    <property type="project" value="TreeGrafter"/>
</dbReference>
<dbReference type="GO" id="GO:0006457">
    <property type="term" value="P:protein folding"/>
    <property type="evidence" value="ECO:0007669"/>
    <property type="project" value="InterPro"/>
</dbReference>
<dbReference type="Gene3D" id="3.90.20.20">
    <property type="match status" value="1"/>
</dbReference>
<gene>
    <name evidence="3" type="primary">grpE</name>
    <name evidence="7" type="ORF">GCM10010979_24820</name>
</gene>
<dbReference type="SUPFAM" id="SSF58014">
    <property type="entry name" value="Coiled-coil domain of nucleotide exchange factor GrpE"/>
    <property type="match status" value="1"/>
</dbReference>
<evidence type="ECO:0000256" key="4">
    <source>
        <dbReference type="RuleBase" id="RU000639"/>
    </source>
</evidence>
<dbReference type="PRINTS" id="PR00773">
    <property type="entry name" value="GRPEPROTEIN"/>
</dbReference>
<dbReference type="PANTHER" id="PTHR21237:SF23">
    <property type="entry name" value="GRPE PROTEIN HOMOLOG, MITOCHONDRIAL"/>
    <property type="match status" value="1"/>
</dbReference>
<feature type="region of interest" description="Disordered" evidence="6">
    <location>
        <begin position="1"/>
        <end position="51"/>
    </location>
</feature>
<proteinExistence type="inferred from homology"/>